<organism evidence="1 2">
    <name type="scientific">Ktedonobacter robiniae</name>
    <dbReference type="NCBI Taxonomy" id="2778365"/>
    <lineage>
        <taxon>Bacteria</taxon>
        <taxon>Bacillati</taxon>
        <taxon>Chloroflexota</taxon>
        <taxon>Ktedonobacteria</taxon>
        <taxon>Ktedonobacterales</taxon>
        <taxon>Ktedonobacteraceae</taxon>
        <taxon>Ktedonobacter</taxon>
    </lineage>
</organism>
<proteinExistence type="predicted"/>
<sequence length="81" mass="8313">MGGPYATSRSSAIGLPPPLSLQARSGKQNRCSFLGPGEAALGFGQSVLFLTKKPGVVNVGAIGEKGKGLEGLIHRLVKPLQ</sequence>
<keyword evidence="2" id="KW-1185">Reference proteome</keyword>
<protein>
    <submittedName>
        <fullName evidence="1">Uncharacterized protein</fullName>
    </submittedName>
</protein>
<evidence type="ECO:0000313" key="1">
    <source>
        <dbReference type="EMBL" id="GHO56327.1"/>
    </source>
</evidence>
<gene>
    <name evidence="1" type="ORF">KSB_48020</name>
</gene>
<evidence type="ECO:0000313" key="2">
    <source>
        <dbReference type="Proteomes" id="UP000654345"/>
    </source>
</evidence>
<name>A0ABQ3UUS0_9CHLR</name>
<comment type="caution">
    <text evidence="1">The sequence shown here is derived from an EMBL/GenBank/DDBJ whole genome shotgun (WGS) entry which is preliminary data.</text>
</comment>
<reference evidence="1 2" key="1">
    <citation type="journal article" date="2021" name="Int. J. Syst. Evol. Microbiol.">
        <title>Reticulibacter mediterranei gen. nov., sp. nov., within the new family Reticulibacteraceae fam. nov., and Ktedonospora formicarum gen. nov., sp. nov., Ktedonobacter robiniae sp. nov., Dictyobacter formicarum sp. nov. and Dictyobacter arantiisoli sp. nov., belonging to the class Ktedonobacteria.</title>
        <authorList>
            <person name="Yabe S."/>
            <person name="Zheng Y."/>
            <person name="Wang C.M."/>
            <person name="Sakai Y."/>
            <person name="Abe K."/>
            <person name="Yokota A."/>
            <person name="Donadio S."/>
            <person name="Cavaletti L."/>
            <person name="Monciardini P."/>
        </authorList>
    </citation>
    <scope>NUCLEOTIDE SEQUENCE [LARGE SCALE GENOMIC DNA]</scope>
    <source>
        <strain evidence="1 2">SOSP1-30</strain>
    </source>
</reference>
<accession>A0ABQ3UUS0</accession>
<dbReference type="Proteomes" id="UP000654345">
    <property type="component" value="Unassembled WGS sequence"/>
</dbReference>
<dbReference type="EMBL" id="BNJG01000002">
    <property type="protein sequence ID" value="GHO56327.1"/>
    <property type="molecule type" value="Genomic_DNA"/>
</dbReference>